<dbReference type="SUPFAM" id="SSF48452">
    <property type="entry name" value="TPR-like"/>
    <property type="match status" value="1"/>
</dbReference>
<dbReference type="OrthoDB" id="6637938at2"/>
<dbReference type="KEGG" id="prag:EKN56_11800"/>
<sequence length="442" mass="50606">MDNWQPSNPVERRFMLAHEDALAFAEQPQAKLFYWQANGDDFHLLNTYFQVQQENGCCTMQFTDDFTSGGKYAALIAQNIINFYDQRRDGSLAQGITADWLVPEKESGTTETQYLLQIAHSLMQHHPDIFPGFLWVFSPGNLKSLSKTESWLDELLTETLSGDWASERIRFVVYTMETDLFSTLSDSYPQAVYRVNGQYHCENVPREMIAESNERGDSGKFRRLFVELTETLKNNDPERLENLSKAALAITNNARWFDQSVVVHLIGGAAYLKWQDKTRSLQAYGEALASAEQAKEEGHPAGNKLIVNALFGICSVYYMNKEYDMAASYYDRIPEFSLADADYILTVEADRMRAECWDKAKSPANAFSAAFEGVDAGLNMEPELRKQSSLPILTHWLYKHIGLTDWRYGEMREKFASLYGDDWEQFVSLDPLKSSQEEEKRV</sequence>
<protein>
    <recommendedName>
        <fullName evidence="3">Tetratricopeptide repeat protein</fullName>
    </recommendedName>
</protein>
<evidence type="ECO:0000313" key="2">
    <source>
        <dbReference type="Proteomes" id="UP000293154"/>
    </source>
</evidence>
<dbReference type="Proteomes" id="UP000293154">
    <property type="component" value="Chromosome"/>
</dbReference>
<name>A0A411WLJ6_9GAMM</name>
<dbReference type="AlphaFoldDB" id="A0A411WLJ6"/>
<dbReference type="InterPro" id="IPR011990">
    <property type="entry name" value="TPR-like_helical_dom_sf"/>
</dbReference>
<proteinExistence type="predicted"/>
<accession>A0A411WLJ6</accession>
<keyword evidence="2" id="KW-1185">Reference proteome</keyword>
<reference evidence="1 2" key="1">
    <citation type="submission" date="2019-03" db="EMBL/GenBank/DDBJ databases">
        <title>Pragia sp. nov. isolated from the gut tract of Carduelis flavirostris.</title>
        <authorList>
            <person name="Ge Y."/>
        </authorList>
    </citation>
    <scope>NUCLEOTIDE SEQUENCE [LARGE SCALE GENOMIC DNA]</scope>
    <source>
        <strain evidence="1 2">CF-458</strain>
    </source>
</reference>
<organism evidence="1 2">
    <name type="scientific">Limnobaculum zhutongyuii</name>
    <dbReference type="NCBI Taxonomy" id="2498113"/>
    <lineage>
        <taxon>Bacteria</taxon>
        <taxon>Pseudomonadati</taxon>
        <taxon>Pseudomonadota</taxon>
        <taxon>Gammaproteobacteria</taxon>
        <taxon>Enterobacterales</taxon>
        <taxon>Budviciaceae</taxon>
        <taxon>Limnobaculum</taxon>
    </lineage>
</organism>
<evidence type="ECO:0000313" key="1">
    <source>
        <dbReference type="EMBL" id="QBH97017.1"/>
    </source>
</evidence>
<gene>
    <name evidence="1" type="ORF">EKN56_11800</name>
</gene>
<dbReference type="RefSeq" id="WP_130591959.1">
    <property type="nucleotide sequence ID" value="NZ_CP034752.1"/>
</dbReference>
<evidence type="ECO:0008006" key="3">
    <source>
        <dbReference type="Google" id="ProtNLM"/>
    </source>
</evidence>
<dbReference type="EMBL" id="CP034752">
    <property type="protein sequence ID" value="QBH97017.1"/>
    <property type="molecule type" value="Genomic_DNA"/>
</dbReference>